<evidence type="ECO:0000256" key="1">
    <source>
        <dbReference type="ARBA" id="ARBA00001974"/>
    </source>
</evidence>
<name>A0A411PFE4_9GAMM</name>
<evidence type="ECO:0000256" key="3">
    <source>
        <dbReference type="ARBA" id="ARBA00005349"/>
    </source>
</evidence>
<dbReference type="RefSeq" id="WP_130598325.1">
    <property type="nucleotide sequence ID" value="NZ_CP036200.1"/>
</dbReference>
<keyword evidence="11" id="KW-1185">Reference proteome</keyword>
<comment type="subunit">
    <text evidence="8">Component of the Ubi complex metabolon, which regroups five ubiquinone biosynthesis proteins (UbiE, UbiF, UbiG, UbiH and UbiI) and two accessory factors (UbiK and the lipid-binding protein UbiJ).</text>
</comment>
<keyword evidence="7" id="KW-0503">Monooxygenase</keyword>
<proteinExistence type="inferred from homology"/>
<dbReference type="EMBL" id="CP036200">
    <property type="protein sequence ID" value="QBF82317.1"/>
    <property type="molecule type" value="Genomic_DNA"/>
</dbReference>
<organism evidence="10 11">
    <name type="scientific">Shewanella maritima</name>
    <dbReference type="NCBI Taxonomy" id="2520507"/>
    <lineage>
        <taxon>Bacteria</taxon>
        <taxon>Pseudomonadati</taxon>
        <taxon>Pseudomonadota</taxon>
        <taxon>Gammaproteobacteria</taxon>
        <taxon>Alteromonadales</taxon>
        <taxon>Shewanellaceae</taxon>
        <taxon>Shewanella</taxon>
    </lineage>
</organism>
<dbReference type="GO" id="GO:0006744">
    <property type="term" value="P:ubiquinone biosynthetic process"/>
    <property type="evidence" value="ECO:0007669"/>
    <property type="project" value="UniProtKB-UniPathway"/>
</dbReference>
<comment type="cofactor">
    <cofactor evidence="1">
        <name>FAD</name>
        <dbReference type="ChEBI" id="CHEBI:57692"/>
    </cofactor>
</comment>
<evidence type="ECO:0000259" key="9">
    <source>
        <dbReference type="Pfam" id="PF01494"/>
    </source>
</evidence>
<dbReference type="InterPro" id="IPR036188">
    <property type="entry name" value="FAD/NAD-bd_sf"/>
</dbReference>
<keyword evidence="6" id="KW-0560">Oxidoreductase</keyword>
<comment type="pathway">
    <text evidence="2">Cofactor biosynthesis; ubiquinone biosynthesis.</text>
</comment>
<dbReference type="InterPro" id="IPR002938">
    <property type="entry name" value="FAD-bd"/>
</dbReference>
<evidence type="ECO:0000313" key="10">
    <source>
        <dbReference type="EMBL" id="QBF82317.1"/>
    </source>
</evidence>
<dbReference type="KEGG" id="smai:EXU30_06120"/>
<evidence type="ECO:0000256" key="6">
    <source>
        <dbReference type="ARBA" id="ARBA00023002"/>
    </source>
</evidence>
<evidence type="ECO:0000313" key="11">
    <source>
        <dbReference type="Proteomes" id="UP000291106"/>
    </source>
</evidence>
<dbReference type="GO" id="GO:0008682">
    <property type="term" value="F:3-demethoxyubiquinol 3-hydroxylase activity"/>
    <property type="evidence" value="ECO:0007669"/>
    <property type="project" value="TreeGrafter"/>
</dbReference>
<evidence type="ECO:0000256" key="8">
    <source>
        <dbReference type="ARBA" id="ARBA00065734"/>
    </source>
</evidence>
<dbReference type="SUPFAM" id="SSF51905">
    <property type="entry name" value="FAD/NAD(P)-binding domain"/>
    <property type="match status" value="1"/>
</dbReference>
<dbReference type="OrthoDB" id="9769565at2"/>
<dbReference type="UniPathway" id="UPA00232"/>
<comment type="similarity">
    <text evidence="3">Belongs to the UbiH/COQ6 family.</text>
</comment>
<sequence>MQDGSSAEQLNAQQATQYDVVIVGGGMVGAASAVGIGQLGLRVAVIEAHEPQAYTPEQPLDVRVSAISVASANLLDRLGVMHNLLALRHVAYTGLETWELDGFITQFSAEQIGEQKLGYFFENRLIQLALWQQIATMDNVDILCPRKVSSISRSYAQDNQAVAIGVANKDGVKNAQLTITLDRGEQLSTKLLVGADGANSQVRQWAGIGITGWDYAQSAMLINIKLSQAIEPVTWQQFTPEGPRSLLPLPDNHASLVWYDSPVRIKQLSQLSNLQLGAQIRQHFPSRLPQDFEVVDKGSFPLTRRHAQQYYIDNAVLVGDAAHTINPLAGQGVNIGFKDVDVLIAQIADAIGNNQPWHSNHVLKQYQCKRYADNQLMMSAMDAFYAGFSNDLLPLKLLRNGALKLANIDTPIKRKVLKYAIGL</sequence>
<dbReference type="PANTHER" id="PTHR43876">
    <property type="entry name" value="UBIQUINONE BIOSYNTHESIS MONOOXYGENASE COQ6, MITOCHONDRIAL"/>
    <property type="match status" value="1"/>
</dbReference>
<dbReference type="InterPro" id="IPR010971">
    <property type="entry name" value="UbiH/COQ6"/>
</dbReference>
<reference evidence="10 11" key="1">
    <citation type="submission" date="2019-02" db="EMBL/GenBank/DDBJ databases">
        <title>Shewanella sp. D4-2 isolated from Dokdo Island.</title>
        <authorList>
            <person name="Baek K."/>
        </authorList>
    </citation>
    <scope>NUCLEOTIDE SEQUENCE [LARGE SCALE GENOMIC DNA]</scope>
    <source>
        <strain evidence="10 11">D4-2</strain>
    </source>
</reference>
<dbReference type="Proteomes" id="UP000291106">
    <property type="component" value="Chromosome"/>
</dbReference>
<evidence type="ECO:0000256" key="7">
    <source>
        <dbReference type="ARBA" id="ARBA00023033"/>
    </source>
</evidence>
<evidence type="ECO:0000256" key="5">
    <source>
        <dbReference type="ARBA" id="ARBA00022827"/>
    </source>
</evidence>
<dbReference type="PANTHER" id="PTHR43876:SF10">
    <property type="entry name" value="3-DEMETHOXYUBIQUINOL 3-HYDROXYLASE"/>
    <property type="match status" value="1"/>
</dbReference>
<dbReference type="GO" id="GO:0071949">
    <property type="term" value="F:FAD binding"/>
    <property type="evidence" value="ECO:0007669"/>
    <property type="project" value="InterPro"/>
</dbReference>
<keyword evidence="5" id="KW-0274">FAD</keyword>
<accession>A0A411PFE4</accession>
<dbReference type="GO" id="GO:0110142">
    <property type="term" value="C:ubiquinone biosynthesis complex"/>
    <property type="evidence" value="ECO:0007669"/>
    <property type="project" value="UniProtKB-ARBA"/>
</dbReference>
<dbReference type="Gene3D" id="3.50.50.60">
    <property type="entry name" value="FAD/NAD(P)-binding domain"/>
    <property type="match status" value="2"/>
</dbReference>
<dbReference type="AlphaFoldDB" id="A0A411PFE4"/>
<dbReference type="Pfam" id="PF01494">
    <property type="entry name" value="FAD_binding_3"/>
    <property type="match status" value="1"/>
</dbReference>
<protein>
    <submittedName>
        <fullName evidence="10">2-octaprenyl-3-methyl-6-methoxy-1,4-benzoquinol hydroxylase</fullName>
    </submittedName>
</protein>
<gene>
    <name evidence="10" type="primary">ubiF</name>
    <name evidence="10" type="synonym">yleB</name>
    <name evidence="10" type="ORF">EXU30_06120</name>
</gene>
<keyword evidence="4" id="KW-0285">Flavoprotein</keyword>
<evidence type="ECO:0000256" key="2">
    <source>
        <dbReference type="ARBA" id="ARBA00004749"/>
    </source>
</evidence>
<dbReference type="NCBIfam" id="TIGR01988">
    <property type="entry name" value="Ubi-OHases"/>
    <property type="match status" value="1"/>
</dbReference>
<dbReference type="FunFam" id="3.50.50.60:FF:000021">
    <property type="entry name" value="Ubiquinone biosynthesis monooxygenase COQ6"/>
    <property type="match status" value="1"/>
</dbReference>
<dbReference type="PRINTS" id="PR00420">
    <property type="entry name" value="RNGMNOXGNASE"/>
</dbReference>
<evidence type="ECO:0000256" key="4">
    <source>
        <dbReference type="ARBA" id="ARBA00022630"/>
    </source>
</evidence>
<dbReference type="InterPro" id="IPR051205">
    <property type="entry name" value="UbiH/COQ6_monooxygenase"/>
</dbReference>
<feature type="domain" description="FAD-binding" evidence="9">
    <location>
        <begin position="18"/>
        <end position="372"/>
    </location>
</feature>